<comment type="caution">
    <text evidence="1">The sequence shown here is derived from an EMBL/GenBank/DDBJ whole genome shotgun (WGS) entry which is preliminary data.</text>
</comment>
<protein>
    <submittedName>
        <fullName evidence="1">Uncharacterized protein</fullName>
    </submittedName>
</protein>
<dbReference type="EMBL" id="CM044703">
    <property type="protein sequence ID" value="KAI5673008.1"/>
    <property type="molecule type" value="Genomic_DNA"/>
</dbReference>
<organism evidence="1 2">
    <name type="scientific">Catharanthus roseus</name>
    <name type="common">Madagascar periwinkle</name>
    <name type="synonym">Vinca rosea</name>
    <dbReference type="NCBI Taxonomy" id="4058"/>
    <lineage>
        <taxon>Eukaryota</taxon>
        <taxon>Viridiplantae</taxon>
        <taxon>Streptophyta</taxon>
        <taxon>Embryophyta</taxon>
        <taxon>Tracheophyta</taxon>
        <taxon>Spermatophyta</taxon>
        <taxon>Magnoliopsida</taxon>
        <taxon>eudicotyledons</taxon>
        <taxon>Gunneridae</taxon>
        <taxon>Pentapetalae</taxon>
        <taxon>asterids</taxon>
        <taxon>lamiids</taxon>
        <taxon>Gentianales</taxon>
        <taxon>Apocynaceae</taxon>
        <taxon>Rauvolfioideae</taxon>
        <taxon>Vinceae</taxon>
        <taxon>Catharanthinae</taxon>
        <taxon>Catharanthus</taxon>
    </lineage>
</organism>
<accession>A0ACC0BK64</accession>
<proteinExistence type="predicted"/>
<keyword evidence="2" id="KW-1185">Reference proteome</keyword>
<evidence type="ECO:0000313" key="1">
    <source>
        <dbReference type="EMBL" id="KAI5673008.1"/>
    </source>
</evidence>
<gene>
    <name evidence="1" type="ORF">M9H77_13372</name>
</gene>
<sequence length="176" mass="19745">MTNSYYFIIILGIIIIWFQVLPSTNYAQITTCNNEISLMNHTKMVLVKELHSNRGQGNDFETTTNLRSTRTRRPRRRQGHLHLRTVHGIVNIIGWGILLPIGVLAARYLKKLPLDLGSQWYSVHVLSQISGFILGTIGWGLGFSIHRAAKDPKRTMSLHGIIGTLIFALAAIQVCG</sequence>
<dbReference type="Proteomes" id="UP001060085">
    <property type="component" value="Linkage Group LG03"/>
</dbReference>
<name>A0ACC0BK64_CATRO</name>
<reference evidence="2" key="1">
    <citation type="journal article" date="2023" name="Nat. Plants">
        <title>Single-cell RNA sequencing provides a high-resolution roadmap for understanding the multicellular compartmentation of specialized metabolism.</title>
        <authorList>
            <person name="Sun S."/>
            <person name="Shen X."/>
            <person name="Li Y."/>
            <person name="Li Y."/>
            <person name="Wang S."/>
            <person name="Li R."/>
            <person name="Zhang H."/>
            <person name="Shen G."/>
            <person name="Guo B."/>
            <person name="Wei J."/>
            <person name="Xu J."/>
            <person name="St-Pierre B."/>
            <person name="Chen S."/>
            <person name="Sun C."/>
        </authorList>
    </citation>
    <scope>NUCLEOTIDE SEQUENCE [LARGE SCALE GENOMIC DNA]</scope>
</reference>
<evidence type="ECO:0000313" key="2">
    <source>
        <dbReference type="Proteomes" id="UP001060085"/>
    </source>
</evidence>